<protein>
    <recommendedName>
        <fullName evidence="3">Phosphoribosyltransferase domain-containing protein</fullName>
    </recommendedName>
</protein>
<comment type="caution">
    <text evidence="2">The sequence shown here is derived from an EMBL/GenBank/DDBJ whole genome shotgun (WGS) entry which is preliminary data.</text>
</comment>
<evidence type="ECO:0008006" key="3">
    <source>
        <dbReference type="Google" id="ProtNLM"/>
    </source>
</evidence>
<organism evidence="2">
    <name type="scientific">termite gut metagenome</name>
    <dbReference type="NCBI Taxonomy" id="433724"/>
    <lineage>
        <taxon>unclassified sequences</taxon>
        <taxon>metagenomes</taxon>
        <taxon>organismal metagenomes</taxon>
    </lineage>
</organism>
<dbReference type="AlphaFoldDB" id="A0A5J4QQX6"/>
<dbReference type="EMBL" id="SNRY01002616">
    <property type="protein sequence ID" value="KAA6324246.1"/>
    <property type="molecule type" value="Genomic_DNA"/>
</dbReference>
<dbReference type="InterPro" id="IPR051910">
    <property type="entry name" value="ComF/GntX_DNA_util-trans"/>
</dbReference>
<accession>A0A5J4QQX6</accession>
<sequence length="233" mass="26712">MALTTGFCSFFNLFFPRCCIVCDGFLAETEAFLCVKCNLNIPRTNFHLQQECIMERLLQVQFLLVRATSFFFYARGSRFNEILYQLKYKGNKELGRFMGRCMTTELLPSGFFTGIDMLIPIPLHPKKMKLRGYNQSEQIAQGLSHITGIPMITSHSERTKNTDTQTRKSAIGRQENIQGAFRLHDPSFFTRKHILIVDDVLTTGATMGEFISVFQSIEDVRVSAFTMAITQWE</sequence>
<comment type="similarity">
    <text evidence="1">Belongs to the ComF/GntX family.</text>
</comment>
<dbReference type="SUPFAM" id="SSF53271">
    <property type="entry name" value="PRTase-like"/>
    <property type="match status" value="1"/>
</dbReference>
<evidence type="ECO:0000313" key="2">
    <source>
        <dbReference type="EMBL" id="KAA6324246.1"/>
    </source>
</evidence>
<evidence type="ECO:0000256" key="1">
    <source>
        <dbReference type="ARBA" id="ARBA00008007"/>
    </source>
</evidence>
<dbReference type="PANTHER" id="PTHR47505:SF1">
    <property type="entry name" value="DNA UTILIZATION PROTEIN YHGH"/>
    <property type="match status" value="1"/>
</dbReference>
<name>A0A5J4QQX6_9ZZZZ</name>
<gene>
    <name evidence="2" type="ORF">EZS27_026406</name>
</gene>
<dbReference type="InterPro" id="IPR029057">
    <property type="entry name" value="PRTase-like"/>
</dbReference>
<reference evidence="2" key="1">
    <citation type="submission" date="2019-03" db="EMBL/GenBank/DDBJ databases">
        <title>Single cell metagenomics reveals metabolic interactions within the superorganism composed of flagellate Streblomastix strix and complex community of Bacteroidetes bacteria on its surface.</title>
        <authorList>
            <person name="Treitli S.C."/>
            <person name="Kolisko M."/>
            <person name="Husnik F."/>
            <person name="Keeling P."/>
            <person name="Hampl V."/>
        </authorList>
    </citation>
    <scope>NUCLEOTIDE SEQUENCE</scope>
    <source>
        <strain evidence="2">STM</strain>
    </source>
</reference>
<dbReference type="InterPro" id="IPR000836">
    <property type="entry name" value="PRTase_dom"/>
</dbReference>
<dbReference type="Gene3D" id="3.40.50.2020">
    <property type="match status" value="1"/>
</dbReference>
<dbReference type="PANTHER" id="PTHR47505">
    <property type="entry name" value="DNA UTILIZATION PROTEIN YHGH"/>
    <property type="match status" value="1"/>
</dbReference>
<dbReference type="CDD" id="cd06223">
    <property type="entry name" value="PRTases_typeI"/>
    <property type="match status" value="1"/>
</dbReference>
<proteinExistence type="inferred from homology"/>